<evidence type="ECO:0000256" key="7">
    <source>
        <dbReference type="SAM" id="MobiDB-lite"/>
    </source>
</evidence>
<protein>
    <recommendedName>
        <fullName evidence="8">Pericentrin/AKAP-450 centrosomal targeting domain-containing protein</fullName>
    </recommendedName>
</protein>
<dbReference type="GO" id="GO:0005813">
    <property type="term" value="C:centrosome"/>
    <property type="evidence" value="ECO:0007669"/>
    <property type="project" value="UniProtKB-SubCell"/>
</dbReference>
<dbReference type="AlphaFoldDB" id="A0AAW1UI18"/>
<evidence type="ECO:0000313" key="10">
    <source>
        <dbReference type="Proteomes" id="UP001431783"/>
    </source>
</evidence>
<evidence type="ECO:0000256" key="3">
    <source>
        <dbReference type="ARBA" id="ARBA00022553"/>
    </source>
</evidence>
<reference evidence="9 10" key="1">
    <citation type="submission" date="2023-03" db="EMBL/GenBank/DDBJ databases">
        <title>Genome insight into feeding habits of ladybird beetles.</title>
        <authorList>
            <person name="Li H.-S."/>
            <person name="Huang Y.-H."/>
            <person name="Pang H."/>
        </authorList>
    </citation>
    <scope>NUCLEOTIDE SEQUENCE [LARGE SCALE GENOMIC DNA]</scope>
    <source>
        <strain evidence="9">SYSU_2023b</strain>
        <tissue evidence="9">Whole body</tissue>
    </source>
</reference>
<feature type="coiled-coil region" evidence="6">
    <location>
        <begin position="248"/>
        <end position="302"/>
    </location>
</feature>
<sequence length="885" mass="103637">MYFNLAKEAKDLKKDKENLEERVKEYLETEEVMKIKNQIILELEEELGKFRSKNHEDAKHLEDRIRENEGECESLKLRLDSFSKENQQKDFLIEKLEQDNKKLREIVKIETENCEKMKKDLQNKEKQLEECEKHMNRLNRQIEILNNEKTNSEEDNSVLKRVISEKNEALEMLNSKVKETHEEMTNLEDEVRELRNHTVLELEKKIRKLQEENSLKSREIVTVRDSLNKLNEELGHLQDLVIEKDRIIARFKEDSEQLQTNLESIQSKMQETGNIIDLGKKLRDEQVKNSELTEEIQLMRAELTAYKFMDKDPMEISIDEITGKMREELNYSAQLDSNIINATEDVENVGELEDTLSKLKLKYRDLSKKYAEAQENNNTLLKRIEKNRFEFNAVQLEDAKLIEQLRIHLDAATQNEADLEQSVEMWKKKCETLEIEVSKLKSRLSNTNSRTESTEYKTLPTKESQELLKLKNDLAALNSEIAKCKNEINSLKKSKKELESNLKYSKEMAELKHREIENLEKNLEEKCKRERELKEKYMESNEILQDKIKEVENSRLLIDDMDQERKTMKEQINRLNANLRLLEEERRKPPVSQNKSFNIADQLMNKIEEINATVRNDRRTMDLILRLTNDNKLLKNKILELETSGTTNATLESPLHRANYLFSKCLRIESYRKSLIWQKNYLISILGSYQYTTDLGPVEKLQGQKKLRFSGIRKFRCFVYTIIAILRMKFIVRRWHSGARMAENVNSRYQNVSVNFQRIEVPQSSLRQSNFQVGQPVSSQQFAQSSGVRSRHVGGHGFQNSLDVGTVLGSSDSRLNVESGMSDRTRDIPWSGASPPCKERSSSGRPRISQNLALLKAPQLLSQYAERYNKIQENLEILLNPNPPA</sequence>
<dbReference type="GO" id="GO:0060090">
    <property type="term" value="F:molecular adaptor activity"/>
    <property type="evidence" value="ECO:0007669"/>
    <property type="project" value="InterPro"/>
</dbReference>
<dbReference type="InterPro" id="IPR028745">
    <property type="entry name" value="AKAP9/Pericentrin"/>
</dbReference>
<dbReference type="InterPro" id="IPR019528">
    <property type="entry name" value="PACT_domain"/>
</dbReference>
<keyword evidence="3" id="KW-0597">Phosphoprotein</keyword>
<gene>
    <name evidence="9" type="ORF">WA026_001366</name>
</gene>
<dbReference type="PANTHER" id="PTHR44981:SF2">
    <property type="entry name" value="PERICENTRIN-LIKE PROTEIN, ISOFORM F"/>
    <property type="match status" value="1"/>
</dbReference>
<keyword evidence="5" id="KW-0206">Cytoskeleton</keyword>
<evidence type="ECO:0000256" key="6">
    <source>
        <dbReference type="SAM" id="Coils"/>
    </source>
</evidence>
<comment type="caution">
    <text evidence="9">The sequence shown here is derived from an EMBL/GenBank/DDBJ whole genome shotgun (WGS) entry which is preliminary data.</text>
</comment>
<dbReference type="Proteomes" id="UP001431783">
    <property type="component" value="Unassembled WGS sequence"/>
</dbReference>
<keyword evidence="10" id="KW-1185">Reference proteome</keyword>
<keyword evidence="4 6" id="KW-0175">Coiled coil</keyword>
<feature type="coiled-coil region" evidence="6">
    <location>
        <begin position="349"/>
        <end position="644"/>
    </location>
</feature>
<dbReference type="GO" id="GO:0007165">
    <property type="term" value="P:signal transduction"/>
    <property type="evidence" value="ECO:0007669"/>
    <property type="project" value="InterPro"/>
</dbReference>
<feature type="region of interest" description="Disordered" evidence="7">
    <location>
        <begin position="813"/>
        <end position="846"/>
    </location>
</feature>
<evidence type="ECO:0000259" key="8">
    <source>
        <dbReference type="Pfam" id="PF10495"/>
    </source>
</evidence>
<dbReference type="GO" id="GO:0005737">
    <property type="term" value="C:cytoplasm"/>
    <property type="evidence" value="ECO:0007669"/>
    <property type="project" value="UniProtKB-ARBA"/>
</dbReference>
<dbReference type="Pfam" id="PF10495">
    <property type="entry name" value="PACT_coil_coil"/>
    <property type="match status" value="1"/>
</dbReference>
<accession>A0AAW1UI18</accession>
<name>A0AAW1UI18_9CUCU</name>
<evidence type="ECO:0000256" key="2">
    <source>
        <dbReference type="ARBA" id="ARBA00022490"/>
    </source>
</evidence>
<organism evidence="9 10">
    <name type="scientific">Henosepilachna vigintioctopunctata</name>
    <dbReference type="NCBI Taxonomy" id="420089"/>
    <lineage>
        <taxon>Eukaryota</taxon>
        <taxon>Metazoa</taxon>
        <taxon>Ecdysozoa</taxon>
        <taxon>Arthropoda</taxon>
        <taxon>Hexapoda</taxon>
        <taxon>Insecta</taxon>
        <taxon>Pterygota</taxon>
        <taxon>Neoptera</taxon>
        <taxon>Endopterygota</taxon>
        <taxon>Coleoptera</taxon>
        <taxon>Polyphaga</taxon>
        <taxon>Cucujiformia</taxon>
        <taxon>Coccinelloidea</taxon>
        <taxon>Coccinellidae</taxon>
        <taxon>Epilachninae</taxon>
        <taxon>Epilachnini</taxon>
        <taxon>Henosepilachna</taxon>
    </lineage>
</organism>
<evidence type="ECO:0000256" key="5">
    <source>
        <dbReference type="ARBA" id="ARBA00023212"/>
    </source>
</evidence>
<feature type="domain" description="Pericentrin/AKAP-450 centrosomal targeting" evidence="8">
    <location>
        <begin position="664"/>
        <end position="735"/>
    </location>
</feature>
<proteinExistence type="predicted"/>
<dbReference type="PANTHER" id="PTHR44981">
    <property type="entry name" value="PERICENTRIN-LIKE PROTEIN, ISOFORM F"/>
    <property type="match status" value="1"/>
</dbReference>
<keyword evidence="2" id="KW-0963">Cytoplasm</keyword>
<evidence type="ECO:0000256" key="1">
    <source>
        <dbReference type="ARBA" id="ARBA00004300"/>
    </source>
</evidence>
<evidence type="ECO:0000256" key="4">
    <source>
        <dbReference type="ARBA" id="ARBA00023054"/>
    </source>
</evidence>
<feature type="coiled-coil region" evidence="6">
    <location>
        <begin position="2"/>
        <end position="219"/>
    </location>
</feature>
<evidence type="ECO:0000313" key="9">
    <source>
        <dbReference type="EMBL" id="KAK9883167.1"/>
    </source>
</evidence>
<comment type="subcellular location">
    <subcellularLocation>
        <location evidence="1">Cytoplasm</location>
        <location evidence="1">Cytoskeleton</location>
        <location evidence="1">Microtubule organizing center</location>
        <location evidence="1">Centrosome</location>
    </subcellularLocation>
</comment>
<dbReference type="EMBL" id="JARQZJ010000091">
    <property type="protein sequence ID" value="KAK9883167.1"/>
    <property type="molecule type" value="Genomic_DNA"/>
</dbReference>